<dbReference type="Gene3D" id="3.40.50.1820">
    <property type="entry name" value="alpha/beta hydrolase"/>
    <property type="match status" value="1"/>
</dbReference>
<dbReference type="InterPro" id="IPR029058">
    <property type="entry name" value="AB_hydrolase_fold"/>
</dbReference>
<evidence type="ECO:0000313" key="1">
    <source>
        <dbReference type="EMBL" id="GIF19049.1"/>
    </source>
</evidence>
<dbReference type="EMBL" id="BOMY01000012">
    <property type="protein sequence ID" value="GIF19049.1"/>
    <property type="molecule type" value="Genomic_DNA"/>
</dbReference>
<dbReference type="AlphaFoldDB" id="A0A919NJ80"/>
<evidence type="ECO:0000313" key="2">
    <source>
        <dbReference type="Proteomes" id="UP000623608"/>
    </source>
</evidence>
<gene>
    <name evidence="1" type="ORF">Ate02nite_17790</name>
</gene>
<accession>A0A919NJ80</accession>
<dbReference type="SUPFAM" id="SSF53474">
    <property type="entry name" value="alpha/beta-Hydrolases"/>
    <property type="match status" value="1"/>
</dbReference>
<proteinExistence type="predicted"/>
<organism evidence="1 2">
    <name type="scientific">Paractinoplanes tereljensis</name>
    <dbReference type="NCBI Taxonomy" id="571912"/>
    <lineage>
        <taxon>Bacteria</taxon>
        <taxon>Bacillati</taxon>
        <taxon>Actinomycetota</taxon>
        <taxon>Actinomycetes</taxon>
        <taxon>Micromonosporales</taxon>
        <taxon>Micromonosporaceae</taxon>
        <taxon>Paractinoplanes</taxon>
    </lineage>
</organism>
<sequence length="122" mass="13261">MDILSGGAVLSADYLREPSARLRCVAYNYPLMAPFPGWPTDPRFLPAEAVPNAGDLPIVLTRAGQDSPGILETVREFVAAAKTRLDIVEVPHGQHSFDTKDDTDESRAAIQRALDLVLATMK</sequence>
<protein>
    <submittedName>
        <fullName evidence="1">Uncharacterized protein</fullName>
    </submittedName>
</protein>
<keyword evidence="2" id="KW-1185">Reference proteome</keyword>
<dbReference type="Proteomes" id="UP000623608">
    <property type="component" value="Unassembled WGS sequence"/>
</dbReference>
<dbReference type="RefSeq" id="WP_203802014.1">
    <property type="nucleotide sequence ID" value="NZ_BOMY01000012.1"/>
</dbReference>
<reference evidence="1" key="1">
    <citation type="submission" date="2021-01" db="EMBL/GenBank/DDBJ databases">
        <title>Whole genome shotgun sequence of Actinoplanes tereljensis NBRC 105297.</title>
        <authorList>
            <person name="Komaki H."/>
            <person name="Tamura T."/>
        </authorList>
    </citation>
    <scope>NUCLEOTIDE SEQUENCE</scope>
    <source>
        <strain evidence="1">NBRC 105297</strain>
    </source>
</reference>
<name>A0A919NJ80_9ACTN</name>
<comment type="caution">
    <text evidence="1">The sequence shown here is derived from an EMBL/GenBank/DDBJ whole genome shotgun (WGS) entry which is preliminary data.</text>
</comment>